<keyword evidence="2" id="KW-0288">FMN</keyword>
<dbReference type="Proteomes" id="UP000266841">
    <property type="component" value="Unassembled WGS sequence"/>
</dbReference>
<name>K0R341_THAOC</name>
<dbReference type="EMBL" id="AGNL01047612">
    <property type="protein sequence ID" value="EJK46660.1"/>
    <property type="molecule type" value="Genomic_DNA"/>
</dbReference>
<dbReference type="InterPro" id="IPR035965">
    <property type="entry name" value="PAS-like_dom_sf"/>
</dbReference>
<evidence type="ECO:0000259" key="5">
    <source>
        <dbReference type="Pfam" id="PF13426"/>
    </source>
</evidence>
<dbReference type="SUPFAM" id="SSF55785">
    <property type="entry name" value="PYP-like sensor domain (PAS domain)"/>
    <property type="match status" value="1"/>
</dbReference>
<dbReference type="PANTHER" id="PTHR47429">
    <property type="entry name" value="PROTEIN TWIN LOV 1"/>
    <property type="match status" value="1"/>
</dbReference>
<evidence type="ECO:0000313" key="7">
    <source>
        <dbReference type="Proteomes" id="UP000266841"/>
    </source>
</evidence>
<evidence type="ECO:0000313" key="6">
    <source>
        <dbReference type="EMBL" id="EJK46660.1"/>
    </source>
</evidence>
<evidence type="ECO:0000256" key="4">
    <source>
        <dbReference type="SAM" id="MobiDB-lite"/>
    </source>
</evidence>
<dbReference type="GO" id="GO:0005634">
    <property type="term" value="C:nucleus"/>
    <property type="evidence" value="ECO:0007669"/>
    <property type="project" value="TreeGrafter"/>
</dbReference>
<reference evidence="6 7" key="1">
    <citation type="journal article" date="2012" name="Genome Biol.">
        <title>Genome and low-iron response of an oceanic diatom adapted to chronic iron limitation.</title>
        <authorList>
            <person name="Lommer M."/>
            <person name="Specht M."/>
            <person name="Roy A.S."/>
            <person name="Kraemer L."/>
            <person name="Andreson R."/>
            <person name="Gutowska M.A."/>
            <person name="Wolf J."/>
            <person name="Bergner S.V."/>
            <person name="Schilhabel M.B."/>
            <person name="Klostermeier U.C."/>
            <person name="Beiko R.G."/>
            <person name="Rosenstiel P."/>
            <person name="Hippler M."/>
            <person name="Laroche J."/>
        </authorList>
    </citation>
    <scope>NUCLEOTIDE SEQUENCE [LARGE SCALE GENOMIC DNA]</scope>
    <source>
        <strain evidence="6 7">CCMP1005</strain>
    </source>
</reference>
<evidence type="ECO:0000256" key="2">
    <source>
        <dbReference type="ARBA" id="ARBA00022643"/>
    </source>
</evidence>
<feature type="domain" description="PAS" evidence="5">
    <location>
        <begin position="94"/>
        <end position="185"/>
    </location>
</feature>
<organism evidence="6 7">
    <name type="scientific">Thalassiosira oceanica</name>
    <name type="common">Marine diatom</name>
    <dbReference type="NCBI Taxonomy" id="159749"/>
    <lineage>
        <taxon>Eukaryota</taxon>
        <taxon>Sar</taxon>
        <taxon>Stramenopiles</taxon>
        <taxon>Ochrophyta</taxon>
        <taxon>Bacillariophyta</taxon>
        <taxon>Coscinodiscophyceae</taxon>
        <taxon>Thalassiosirophycidae</taxon>
        <taxon>Thalassiosirales</taxon>
        <taxon>Thalassiosiraceae</taxon>
        <taxon>Thalassiosira</taxon>
    </lineage>
</organism>
<dbReference type="eggNOG" id="ENOG502RUMR">
    <property type="taxonomic scope" value="Eukaryota"/>
</dbReference>
<dbReference type="Pfam" id="PF13426">
    <property type="entry name" value="PAS_9"/>
    <property type="match status" value="1"/>
</dbReference>
<sequence length="211" mass="24263">MRTERKTREEEEDKEDKRHGYSQEHIGIHSISYRGIRGKWHFCPSYVLQERINVPRQQRTFKASKRLAERDNTIIDMLNSAGHEDVSFCVCDHEKPDCPIIFASDGFCKLTGYGHTEIEGRNCRFLQGSETRKEDVDRIRSAIKSQTEASVNLLNYKKDGTAFNNQFFLAPLRDADERTAYYIGVQCSVKRLGPGQAPENMGWVYAQGIHA</sequence>
<dbReference type="OrthoDB" id="39103at2759"/>
<gene>
    <name evidence="6" type="ORF">THAOC_34663</name>
</gene>
<evidence type="ECO:0000256" key="1">
    <source>
        <dbReference type="ARBA" id="ARBA00022630"/>
    </source>
</evidence>
<dbReference type="AlphaFoldDB" id="K0R341"/>
<keyword evidence="1" id="KW-0285">Flavoprotein</keyword>
<accession>K0R341</accession>
<dbReference type="Gene3D" id="3.30.450.20">
    <property type="entry name" value="PAS domain"/>
    <property type="match status" value="1"/>
</dbReference>
<dbReference type="InterPro" id="IPR000014">
    <property type="entry name" value="PAS"/>
</dbReference>
<proteinExistence type="predicted"/>
<keyword evidence="7" id="KW-1185">Reference proteome</keyword>
<comment type="caution">
    <text evidence="6">The sequence shown here is derived from an EMBL/GenBank/DDBJ whole genome shotgun (WGS) entry which is preliminary data.</text>
</comment>
<dbReference type="CDD" id="cd00130">
    <property type="entry name" value="PAS"/>
    <property type="match status" value="1"/>
</dbReference>
<keyword evidence="3" id="KW-0157">Chromophore</keyword>
<feature type="region of interest" description="Disordered" evidence="4">
    <location>
        <begin position="1"/>
        <end position="21"/>
    </location>
</feature>
<dbReference type="NCBIfam" id="TIGR00229">
    <property type="entry name" value="sensory_box"/>
    <property type="match status" value="1"/>
</dbReference>
<evidence type="ECO:0000256" key="3">
    <source>
        <dbReference type="ARBA" id="ARBA00022991"/>
    </source>
</evidence>
<dbReference type="PANTHER" id="PTHR47429:SF2">
    <property type="entry name" value="PROTEIN TWIN LOV 1"/>
    <property type="match status" value="1"/>
</dbReference>
<protein>
    <recommendedName>
        <fullName evidence="5">PAS domain-containing protein</fullName>
    </recommendedName>
</protein>